<comment type="caution">
    <text evidence="1">The sequence shown here is derived from an EMBL/GenBank/DDBJ whole genome shotgun (WGS) entry which is preliminary data.</text>
</comment>
<gene>
    <name evidence="1" type="ORF">HHX25_08150</name>
</gene>
<dbReference type="Proteomes" id="UP000746690">
    <property type="component" value="Unassembled WGS sequence"/>
</dbReference>
<dbReference type="EMBL" id="JABBHF010000004">
    <property type="protein sequence ID" value="NMH87473.1"/>
    <property type="molecule type" value="Genomic_DNA"/>
</dbReference>
<reference evidence="1 2" key="1">
    <citation type="submission" date="2020-04" db="EMBL/GenBank/DDBJ databases">
        <title>A Flavivirga sp. nov.</title>
        <authorList>
            <person name="Sun X."/>
        </authorList>
    </citation>
    <scope>NUCLEOTIDE SEQUENCE [LARGE SCALE GENOMIC DNA]</scope>
    <source>
        <strain evidence="1 2">Y03</strain>
    </source>
</reference>
<name>A0ABX1RWR3_9FLAO</name>
<organism evidence="1 2">
    <name type="scientific">Flavivirga algicola</name>
    <dbReference type="NCBI Taxonomy" id="2729136"/>
    <lineage>
        <taxon>Bacteria</taxon>
        <taxon>Pseudomonadati</taxon>
        <taxon>Bacteroidota</taxon>
        <taxon>Flavobacteriia</taxon>
        <taxon>Flavobacteriales</taxon>
        <taxon>Flavobacteriaceae</taxon>
        <taxon>Flavivirga</taxon>
    </lineage>
</organism>
<dbReference type="PROSITE" id="PS51257">
    <property type="entry name" value="PROKAR_LIPOPROTEIN"/>
    <property type="match status" value="1"/>
</dbReference>
<keyword evidence="2" id="KW-1185">Reference proteome</keyword>
<protein>
    <submittedName>
        <fullName evidence="1">Uncharacterized protein</fullName>
    </submittedName>
</protein>
<sequence>MKNLILILLIIATTYSCKNNKPNIETDPALEELIFNEGKPWFVNNETHIGVTKMDVLIKNFNKSKDKNYSNLGELLSKQTSYIIKNCSMTGKSHDQLHIVLVPILNEISVLKEGKDNTIKKMALLKLQIYIDTYFKHFAIE</sequence>
<evidence type="ECO:0000313" key="1">
    <source>
        <dbReference type="EMBL" id="NMH87473.1"/>
    </source>
</evidence>
<dbReference type="RefSeq" id="WP_169672026.1">
    <property type="nucleotide sequence ID" value="NZ_JABBHF010000004.1"/>
</dbReference>
<accession>A0ABX1RWR3</accession>
<proteinExistence type="predicted"/>
<evidence type="ECO:0000313" key="2">
    <source>
        <dbReference type="Proteomes" id="UP000746690"/>
    </source>
</evidence>